<evidence type="ECO:0000256" key="5">
    <source>
        <dbReference type="ARBA" id="ARBA00023069"/>
    </source>
</evidence>
<dbReference type="GO" id="GO:0060091">
    <property type="term" value="C:kinocilium"/>
    <property type="evidence" value="ECO:0007669"/>
    <property type="project" value="UniProtKB-SubCell"/>
</dbReference>
<evidence type="ECO:0000313" key="11">
    <source>
        <dbReference type="EMBL" id="CAG6623450.1"/>
    </source>
</evidence>
<keyword evidence="5" id="KW-0969">Cilium</keyword>
<dbReference type="GO" id="GO:0035082">
    <property type="term" value="P:axoneme assembly"/>
    <property type="evidence" value="ECO:0007669"/>
    <property type="project" value="InterPro"/>
</dbReference>
<evidence type="ECO:0000256" key="1">
    <source>
        <dbReference type="ARBA" id="ARBA00004611"/>
    </source>
</evidence>
<dbReference type="AlphaFoldDB" id="A0A8D8M744"/>
<dbReference type="InterPro" id="IPR055316">
    <property type="entry name" value="RSP9"/>
</dbReference>
<dbReference type="GO" id="GO:0001534">
    <property type="term" value="C:radial spoke"/>
    <property type="evidence" value="ECO:0007669"/>
    <property type="project" value="InterPro"/>
</dbReference>
<evidence type="ECO:0000256" key="3">
    <source>
        <dbReference type="ARBA" id="ARBA00022794"/>
    </source>
</evidence>
<dbReference type="Pfam" id="PF04712">
    <property type="entry name" value="Radial_spoke"/>
    <property type="match status" value="1"/>
</dbReference>
<dbReference type="PANTHER" id="PTHR22069">
    <property type="entry name" value="MITOCHONDRIAL RIBOSOMAL PROTEIN S18"/>
    <property type="match status" value="1"/>
</dbReference>
<dbReference type="EMBL" id="HBUF01566218">
    <property type="protein sequence ID" value="CAG6764616.1"/>
    <property type="molecule type" value="Transcribed_RNA"/>
</dbReference>
<dbReference type="EMBL" id="HBUF01394674">
    <property type="protein sequence ID" value="CAG6735088.1"/>
    <property type="molecule type" value="Transcribed_RNA"/>
</dbReference>
<evidence type="ECO:0000256" key="2">
    <source>
        <dbReference type="ARBA" id="ARBA00022490"/>
    </source>
</evidence>
<protein>
    <recommendedName>
        <fullName evidence="10">Radial spoke head protein 9 homolog</fullName>
    </recommendedName>
</protein>
<accession>A0A8D8M744</accession>
<dbReference type="EMBL" id="HBUF01227103">
    <property type="protein sequence ID" value="CAG6671891.1"/>
    <property type="molecule type" value="Transcribed_RNA"/>
</dbReference>
<name>A0A8D8M744_9HEMI</name>
<keyword evidence="4" id="KW-0282">Flagellum</keyword>
<evidence type="ECO:0000256" key="8">
    <source>
        <dbReference type="ARBA" id="ARBA00037822"/>
    </source>
</evidence>
<dbReference type="GO" id="GO:0060294">
    <property type="term" value="P:cilium movement involved in cell motility"/>
    <property type="evidence" value="ECO:0007669"/>
    <property type="project" value="InterPro"/>
</dbReference>
<evidence type="ECO:0000256" key="6">
    <source>
        <dbReference type="ARBA" id="ARBA00023212"/>
    </source>
</evidence>
<organism evidence="11">
    <name type="scientific">Cacopsylla melanoneura</name>
    <dbReference type="NCBI Taxonomy" id="428564"/>
    <lineage>
        <taxon>Eukaryota</taxon>
        <taxon>Metazoa</taxon>
        <taxon>Ecdysozoa</taxon>
        <taxon>Arthropoda</taxon>
        <taxon>Hexapoda</taxon>
        <taxon>Insecta</taxon>
        <taxon>Pterygota</taxon>
        <taxon>Neoptera</taxon>
        <taxon>Paraneoptera</taxon>
        <taxon>Hemiptera</taxon>
        <taxon>Sternorrhyncha</taxon>
        <taxon>Psylloidea</taxon>
        <taxon>Psyllidae</taxon>
        <taxon>Psyllinae</taxon>
        <taxon>Cacopsylla</taxon>
    </lineage>
</organism>
<comment type="similarity">
    <text evidence="9">Belongs to the flagellar radial spoke RSP9 family.</text>
</comment>
<dbReference type="InterPro" id="IPR006802">
    <property type="entry name" value="Radial_spoke"/>
</dbReference>
<dbReference type="PANTHER" id="PTHR22069:SF0">
    <property type="entry name" value="RADIAL SPOKE HEAD PROTEIN 9 HOMOLOG"/>
    <property type="match status" value="1"/>
</dbReference>
<sequence>MNVEFLPEYLQYTLGTGISVGTDKTSLVQNSLRILQDQGKFRHIYFWGIINGTSKDYYVAYGVRNDALDRVFYYSLDGMSWLLIPDPLSNENAPALTLDCRTRFSGDPMLLREVEDITAKEVVHLEGGGDVEAESQVHNLEFQFDHEDGSGRNLKEEDRLACVVTSITEEAFILPRRALFKVPNKIGSVVFNKFFQGLNDVESTKLNNYVHYREPRNKWNTNLLESSAANYSTDFLDAVDADVPRHRKWSVVHSYDQMIVINKCLLWHGSVFFHVVDTPRYGNCYFGYGLKNYDLPFYLSPSVS</sequence>
<dbReference type="EMBL" id="HBUF01054992">
    <property type="protein sequence ID" value="CAG6623449.1"/>
    <property type="molecule type" value="Transcribed_RNA"/>
</dbReference>
<evidence type="ECO:0000256" key="4">
    <source>
        <dbReference type="ARBA" id="ARBA00022846"/>
    </source>
</evidence>
<evidence type="ECO:0000256" key="7">
    <source>
        <dbReference type="ARBA" id="ARBA00023273"/>
    </source>
</evidence>
<dbReference type="EMBL" id="HBUF01394673">
    <property type="protein sequence ID" value="CAG6735086.1"/>
    <property type="molecule type" value="Transcribed_RNA"/>
</dbReference>
<keyword evidence="6" id="KW-0206">Cytoskeleton</keyword>
<proteinExistence type="inferred from homology"/>
<dbReference type="EMBL" id="HBUF01054993">
    <property type="protein sequence ID" value="CAG6623450.1"/>
    <property type="molecule type" value="Transcribed_RNA"/>
</dbReference>
<comment type="subcellular location">
    <subcellularLocation>
        <location evidence="8">Cell projection</location>
        <location evidence="8">Kinocilium</location>
    </subcellularLocation>
    <subcellularLocation>
        <location evidence="1">Cytoplasm</location>
        <location evidence="1">Cytoskeleton</location>
        <location evidence="1">Flagellum axoneme</location>
    </subcellularLocation>
</comment>
<evidence type="ECO:0000256" key="9">
    <source>
        <dbReference type="ARBA" id="ARBA00038319"/>
    </source>
</evidence>
<keyword evidence="7" id="KW-0966">Cell projection</keyword>
<keyword evidence="3" id="KW-0970">Cilium biogenesis/degradation</keyword>
<evidence type="ECO:0000256" key="10">
    <source>
        <dbReference type="ARBA" id="ARBA00041080"/>
    </source>
</evidence>
<reference evidence="11" key="1">
    <citation type="submission" date="2021-05" db="EMBL/GenBank/DDBJ databases">
        <authorList>
            <person name="Alioto T."/>
            <person name="Alioto T."/>
            <person name="Gomez Garrido J."/>
        </authorList>
    </citation>
    <scope>NUCLEOTIDE SEQUENCE</scope>
</reference>
<keyword evidence="2" id="KW-0963">Cytoplasm</keyword>
<dbReference type="GO" id="GO:0044458">
    <property type="term" value="P:motile cilium assembly"/>
    <property type="evidence" value="ECO:0007669"/>
    <property type="project" value="TreeGrafter"/>
</dbReference>